<reference evidence="1" key="1">
    <citation type="journal article" date="2022" name="bioRxiv">
        <title>Sequencing and chromosome-scale assembly of the giantPleurodeles waltlgenome.</title>
        <authorList>
            <person name="Brown T."/>
            <person name="Elewa A."/>
            <person name="Iarovenko S."/>
            <person name="Subramanian E."/>
            <person name="Araus A.J."/>
            <person name="Petzold A."/>
            <person name="Susuki M."/>
            <person name="Suzuki K.-i.T."/>
            <person name="Hayashi T."/>
            <person name="Toyoda A."/>
            <person name="Oliveira C."/>
            <person name="Osipova E."/>
            <person name="Leigh N.D."/>
            <person name="Simon A."/>
            <person name="Yun M.H."/>
        </authorList>
    </citation>
    <scope>NUCLEOTIDE SEQUENCE</scope>
    <source>
        <strain evidence="1">20211129_DDA</strain>
        <tissue evidence="1">Liver</tissue>
    </source>
</reference>
<organism evidence="1 2">
    <name type="scientific">Pleurodeles waltl</name>
    <name type="common">Iberian ribbed newt</name>
    <dbReference type="NCBI Taxonomy" id="8319"/>
    <lineage>
        <taxon>Eukaryota</taxon>
        <taxon>Metazoa</taxon>
        <taxon>Chordata</taxon>
        <taxon>Craniata</taxon>
        <taxon>Vertebrata</taxon>
        <taxon>Euteleostomi</taxon>
        <taxon>Amphibia</taxon>
        <taxon>Batrachia</taxon>
        <taxon>Caudata</taxon>
        <taxon>Salamandroidea</taxon>
        <taxon>Salamandridae</taxon>
        <taxon>Pleurodelinae</taxon>
        <taxon>Pleurodeles</taxon>
    </lineage>
</organism>
<gene>
    <name evidence="1" type="ORF">NDU88_001488</name>
</gene>
<evidence type="ECO:0000313" key="1">
    <source>
        <dbReference type="EMBL" id="KAJ1213858.1"/>
    </source>
</evidence>
<accession>A0AAV7WIH1</accession>
<keyword evidence="2" id="KW-1185">Reference proteome</keyword>
<comment type="caution">
    <text evidence="1">The sequence shown here is derived from an EMBL/GenBank/DDBJ whole genome shotgun (WGS) entry which is preliminary data.</text>
</comment>
<protein>
    <submittedName>
        <fullName evidence="1">Uncharacterized protein</fullName>
    </submittedName>
</protein>
<dbReference type="Proteomes" id="UP001066276">
    <property type="component" value="Chromosome 1_1"/>
</dbReference>
<evidence type="ECO:0000313" key="2">
    <source>
        <dbReference type="Proteomes" id="UP001066276"/>
    </source>
</evidence>
<dbReference type="EMBL" id="JANPWB010000001">
    <property type="protein sequence ID" value="KAJ1213858.1"/>
    <property type="molecule type" value="Genomic_DNA"/>
</dbReference>
<sequence>MGDDARTAPCVWVTLGLLTEACREFEVCAAANASTWRFKSCSEFCKELLDPHGFVGGGVLEVRGLILANSLDTSSNARLEGSCVCTCCSGTRPGGGTDVAGGTTPGKGVGGAPDGDVGAKADRDLRISAKTPSMPIPGDEVAGGAGARGSGRAICAGWLTAVEGA</sequence>
<proteinExistence type="predicted"/>
<name>A0AAV7WIH1_PLEWA</name>
<dbReference type="AlphaFoldDB" id="A0AAV7WIH1"/>